<comment type="caution">
    <text evidence="1">The sequence shown here is derived from an EMBL/GenBank/DDBJ whole genome shotgun (WGS) entry which is preliminary data.</text>
</comment>
<evidence type="ECO:0000313" key="2">
    <source>
        <dbReference type="Proteomes" id="UP000238322"/>
    </source>
</evidence>
<proteinExistence type="predicted"/>
<dbReference type="Proteomes" id="UP000238322">
    <property type="component" value="Unassembled WGS sequence"/>
</dbReference>
<reference evidence="1 2" key="1">
    <citation type="submission" date="2018-02" db="EMBL/GenBank/DDBJ databases">
        <title>Comparative genomes isolates from brazilian mangrove.</title>
        <authorList>
            <person name="Araujo J.E."/>
            <person name="Taketani R.G."/>
            <person name="Silva M.C.P."/>
            <person name="Loureco M.V."/>
            <person name="Andreote F.D."/>
        </authorList>
    </citation>
    <scope>NUCLEOTIDE SEQUENCE [LARGE SCALE GENOMIC DNA]</scope>
    <source>
        <strain evidence="1 2">Hex-1 MGV</strain>
    </source>
</reference>
<organism evidence="1 2">
    <name type="scientific">Blastopirellula marina</name>
    <dbReference type="NCBI Taxonomy" id="124"/>
    <lineage>
        <taxon>Bacteria</taxon>
        <taxon>Pseudomonadati</taxon>
        <taxon>Planctomycetota</taxon>
        <taxon>Planctomycetia</taxon>
        <taxon>Pirellulales</taxon>
        <taxon>Pirellulaceae</taxon>
        <taxon>Blastopirellula</taxon>
    </lineage>
</organism>
<dbReference type="RefSeq" id="WP_105328800.1">
    <property type="nucleotide sequence ID" value="NZ_PUHY01000005.1"/>
</dbReference>
<protein>
    <submittedName>
        <fullName evidence="1">Uncharacterized protein</fullName>
    </submittedName>
</protein>
<sequence>MKEYLREVRMESIRIHVLESRRLLGLILDEFDPEYLVNTKYAAEELQHDLLHVQSLLNRLGPFSNETNHIRFCSLKDISKPSYFPSQVKLQQKEGE</sequence>
<accession>A0A2S8FZV7</accession>
<gene>
    <name evidence="1" type="ORF">C5Y83_06295</name>
</gene>
<dbReference type="AlphaFoldDB" id="A0A2S8FZV7"/>
<evidence type="ECO:0000313" key="1">
    <source>
        <dbReference type="EMBL" id="PQO37551.1"/>
    </source>
</evidence>
<name>A0A2S8FZV7_9BACT</name>
<dbReference type="EMBL" id="PUHY01000005">
    <property type="protein sequence ID" value="PQO37551.1"/>
    <property type="molecule type" value="Genomic_DNA"/>
</dbReference>